<keyword evidence="2" id="KW-1185">Reference proteome</keyword>
<name>A0ABN9G4A2_9NEOB</name>
<dbReference type="EMBL" id="CATNWA010017768">
    <property type="protein sequence ID" value="CAI9602985.1"/>
    <property type="molecule type" value="Genomic_DNA"/>
</dbReference>
<comment type="caution">
    <text evidence="1">The sequence shown here is derived from an EMBL/GenBank/DDBJ whole genome shotgun (WGS) entry which is preliminary data.</text>
</comment>
<proteinExistence type="predicted"/>
<protein>
    <submittedName>
        <fullName evidence="1">Uncharacterized protein</fullName>
    </submittedName>
</protein>
<dbReference type="Proteomes" id="UP001162483">
    <property type="component" value="Unassembled WGS sequence"/>
</dbReference>
<gene>
    <name evidence="1" type="ORF">SPARVUS_LOCUS13244207</name>
</gene>
<organism evidence="1 2">
    <name type="scientific">Staurois parvus</name>
    <dbReference type="NCBI Taxonomy" id="386267"/>
    <lineage>
        <taxon>Eukaryota</taxon>
        <taxon>Metazoa</taxon>
        <taxon>Chordata</taxon>
        <taxon>Craniata</taxon>
        <taxon>Vertebrata</taxon>
        <taxon>Euteleostomi</taxon>
        <taxon>Amphibia</taxon>
        <taxon>Batrachia</taxon>
        <taxon>Anura</taxon>
        <taxon>Neobatrachia</taxon>
        <taxon>Ranoidea</taxon>
        <taxon>Ranidae</taxon>
        <taxon>Staurois</taxon>
    </lineage>
</organism>
<evidence type="ECO:0000313" key="1">
    <source>
        <dbReference type="EMBL" id="CAI9602985.1"/>
    </source>
</evidence>
<reference evidence="1" key="1">
    <citation type="submission" date="2023-05" db="EMBL/GenBank/DDBJ databases">
        <authorList>
            <person name="Stuckert A."/>
        </authorList>
    </citation>
    <scope>NUCLEOTIDE SEQUENCE</scope>
</reference>
<evidence type="ECO:0000313" key="2">
    <source>
        <dbReference type="Proteomes" id="UP001162483"/>
    </source>
</evidence>
<sequence length="60" mass="6445">MQSVTSLAHVFYRDGIPVLSLQSSVLWKGLRSAVIGVALCPSDTADHRSTERAEDVGSVM</sequence>
<accession>A0ABN9G4A2</accession>